<dbReference type="Proteomes" id="UP000594014">
    <property type="component" value="Chromosome"/>
</dbReference>
<organism evidence="1 2">
    <name type="scientific">Anoxybacterium hadale</name>
    <dbReference type="NCBI Taxonomy" id="3408580"/>
    <lineage>
        <taxon>Bacteria</taxon>
        <taxon>Bacillati</taxon>
        <taxon>Bacillota</taxon>
        <taxon>Clostridia</taxon>
        <taxon>Peptostreptococcales</taxon>
        <taxon>Anaerovoracaceae</taxon>
        <taxon>Anoxybacterium</taxon>
    </lineage>
</organism>
<proteinExistence type="predicted"/>
<sequence length="487" mass="53627">MLKDYDINSALRELEEDKVFDECGVVGVYAPGKEDIARSVYFGLHSLQHRGQESAGIASNKDGKIQYYKEMGLVQEVFNDEIIARLQGDISIGHVRYSTFGESHAVNAMPLVVYHKGGSLALAHNGNLVNAGLLREEMQDRGVIFQTSIDSEVIAALIARYIRDNTIEEAIMKTLEIVEGAYALVITSGNKLIGVRDPNGIRPLCIGRTAEGYVLSSESCIFPLLGAKFIRDVEPGEIVVIEDRELKSMRFSKGKRRAICAFEYVYLARPDSDIDGRSVYMARTQAGRTLAKEHPVDADMVISVPDSGTVAAIGYAEESGIPYGEGLIKNRYVGRTFIQPDQRMRELSVRLKLNVLRDNVKGKRIIMVDDSIVRGTTSGKIVKMLKDAGALEVHMRVSSPPVIHSCHFGIDTPEEDQLVAAAHSQEEIRKMIGADSLGYLSVEGLMDSIHLGEDKVCFACFNGDYPMALSDEEAKENGTLADKESEE</sequence>
<name>A0ACD1ADI0_9FIRM</name>
<evidence type="ECO:0000313" key="2">
    <source>
        <dbReference type="Proteomes" id="UP000594014"/>
    </source>
</evidence>
<gene>
    <name evidence="1" type="ORF">FRZ06_14920</name>
</gene>
<keyword evidence="1" id="KW-0328">Glycosyltransferase</keyword>
<keyword evidence="2" id="KW-1185">Reference proteome</keyword>
<accession>A0ACD1ADI0</accession>
<reference evidence="1" key="1">
    <citation type="submission" date="2019-08" db="EMBL/GenBank/DDBJ databases">
        <title>Genome sequence of Clostridiales bacterium MT110.</title>
        <authorList>
            <person name="Cao J."/>
        </authorList>
    </citation>
    <scope>NUCLEOTIDE SEQUENCE</scope>
    <source>
        <strain evidence="1">MT110</strain>
    </source>
</reference>
<evidence type="ECO:0000313" key="1">
    <source>
        <dbReference type="EMBL" id="QOX64540.1"/>
    </source>
</evidence>
<dbReference type="EC" id="2.4.2.14" evidence="1"/>
<protein>
    <submittedName>
        <fullName evidence="1">Amidophosphoribosyltransferase</fullName>
        <ecNumber evidence="1">2.4.2.14</ecNumber>
    </submittedName>
</protein>
<keyword evidence="1" id="KW-0808">Transferase</keyword>
<dbReference type="EMBL" id="CP042469">
    <property type="protein sequence ID" value="QOX64540.1"/>
    <property type="molecule type" value="Genomic_DNA"/>
</dbReference>